<evidence type="ECO:0000313" key="2">
    <source>
        <dbReference type="Proteomes" id="UP000198660"/>
    </source>
</evidence>
<protein>
    <submittedName>
        <fullName evidence="1">Uncharacterized protein</fullName>
    </submittedName>
</protein>
<organism evidence="1 2">
    <name type="scientific">Marininema halotolerans</name>
    <dbReference type="NCBI Taxonomy" id="1155944"/>
    <lineage>
        <taxon>Bacteria</taxon>
        <taxon>Bacillati</taxon>
        <taxon>Bacillota</taxon>
        <taxon>Bacilli</taxon>
        <taxon>Bacillales</taxon>
        <taxon>Thermoactinomycetaceae</taxon>
        <taxon>Marininema</taxon>
    </lineage>
</organism>
<gene>
    <name evidence="1" type="ORF">SAMN05444972_10765</name>
</gene>
<name>A0A1I6SGC6_9BACL</name>
<proteinExistence type="predicted"/>
<dbReference type="RefSeq" id="WP_091837200.1">
    <property type="nucleotide sequence ID" value="NZ_FPAA01000007.1"/>
</dbReference>
<dbReference type="EMBL" id="FPAA01000007">
    <property type="protein sequence ID" value="SFS75964.1"/>
    <property type="molecule type" value="Genomic_DNA"/>
</dbReference>
<sequence>MTFFQTVQKSVAPDRSRDVQKIVLKVIASDVIGSVHMTDLMFQGGSIATVWTGHASEIQWSFDG</sequence>
<dbReference type="OrthoDB" id="3078506at2"/>
<dbReference type="Proteomes" id="UP000198660">
    <property type="component" value="Unassembled WGS sequence"/>
</dbReference>
<accession>A0A1I6SGC6</accession>
<keyword evidence="2" id="KW-1185">Reference proteome</keyword>
<dbReference type="AlphaFoldDB" id="A0A1I6SGC6"/>
<reference evidence="2" key="1">
    <citation type="submission" date="2016-10" db="EMBL/GenBank/DDBJ databases">
        <authorList>
            <person name="Varghese N."/>
            <person name="Submissions S."/>
        </authorList>
    </citation>
    <scope>NUCLEOTIDE SEQUENCE [LARGE SCALE GENOMIC DNA]</scope>
    <source>
        <strain evidence="2">DSM 45789</strain>
    </source>
</reference>
<evidence type="ECO:0000313" key="1">
    <source>
        <dbReference type="EMBL" id="SFS75964.1"/>
    </source>
</evidence>